<dbReference type="Proteomes" id="UP000002318">
    <property type="component" value="Chromosome"/>
</dbReference>
<reference evidence="2 3" key="1">
    <citation type="journal article" date="2010" name="Stand. Genomic Sci.">
        <title>Complete genome sequence of Spirochaeta smaragdinae type strain (SEBR 4228).</title>
        <authorList>
            <person name="Mavromatis K."/>
            <person name="Yasawong M."/>
            <person name="Chertkov O."/>
            <person name="Lapidus A."/>
            <person name="Lucas S."/>
            <person name="Nolan M."/>
            <person name="Del Rio T.G."/>
            <person name="Tice H."/>
            <person name="Cheng J.F."/>
            <person name="Pitluck S."/>
            <person name="Liolios K."/>
            <person name="Ivanova N."/>
            <person name="Tapia R."/>
            <person name="Han C."/>
            <person name="Bruce D."/>
            <person name="Goodwin L."/>
            <person name="Pati A."/>
            <person name="Chen A."/>
            <person name="Palaniappan K."/>
            <person name="Land M."/>
            <person name="Hauser L."/>
            <person name="Chang Y.J."/>
            <person name="Jeffries C.D."/>
            <person name="Detter J.C."/>
            <person name="Rohde M."/>
            <person name="Brambilla E."/>
            <person name="Spring S."/>
            <person name="Goker M."/>
            <person name="Sikorski J."/>
            <person name="Woyke T."/>
            <person name="Bristow J."/>
            <person name="Eisen J.A."/>
            <person name="Markowitz V."/>
            <person name="Hugenholtz P."/>
            <person name="Klenk H.P."/>
            <person name="Kyrpides N.C."/>
        </authorList>
    </citation>
    <scope>NUCLEOTIDE SEQUENCE [LARGE SCALE GENOMIC DNA]</scope>
    <source>
        <strain evidence="3">DSM 11293 / JCM 15392 / SEBR 4228</strain>
    </source>
</reference>
<dbReference type="AlphaFoldDB" id="E1R4V3"/>
<proteinExistence type="predicted"/>
<dbReference type="STRING" id="573413.Spirs_3091"/>
<accession>E1R4V3</accession>
<feature type="chain" id="PRO_5003150723" description="Outer membrane protein beta-barrel domain-containing protein" evidence="1">
    <location>
        <begin position="24"/>
        <end position="179"/>
    </location>
</feature>
<evidence type="ECO:0000256" key="1">
    <source>
        <dbReference type="SAM" id="SignalP"/>
    </source>
</evidence>
<dbReference type="EMBL" id="CP002116">
    <property type="protein sequence ID" value="ADK82191.1"/>
    <property type="molecule type" value="Genomic_DNA"/>
</dbReference>
<organism evidence="2 3">
    <name type="scientific">Sediminispirochaeta smaragdinae (strain DSM 11293 / JCM 15392 / SEBR 4228)</name>
    <name type="common">Spirochaeta smaragdinae</name>
    <dbReference type="NCBI Taxonomy" id="573413"/>
    <lineage>
        <taxon>Bacteria</taxon>
        <taxon>Pseudomonadati</taxon>
        <taxon>Spirochaetota</taxon>
        <taxon>Spirochaetia</taxon>
        <taxon>Spirochaetales</taxon>
        <taxon>Spirochaetaceae</taxon>
        <taxon>Sediminispirochaeta</taxon>
    </lineage>
</organism>
<evidence type="ECO:0000313" key="2">
    <source>
        <dbReference type="EMBL" id="ADK82191.1"/>
    </source>
</evidence>
<dbReference type="OrthoDB" id="9790491at2"/>
<evidence type="ECO:0008006" key="4">
    <source>
        <dbReference type="Google" id="ProtNLM"/>
    </source>
</evidence>
<gene>
    <name evidence="2" type="ordered locus">Spirs_3091</name>
</gene>
<dbReference type="HOGENOM" id="CLU_128779_0_0_12"/>
<dbReference type="RefSeq" id="WP_013255650.1">
    <property type="nucleotide sequence ID" value="NC_014364.1"/>
</dbReference>
<feature type="signal peptide" evidence="1">
    <location>
        <begin position="1"/>
        <end position="23"/>
    </location>
</feature>
<name>E1R4V3_SEDSS</name>
<dbReference type="KEGG" id="ssm:Spirs_3091"/>
<keyword evidence="1" id="KW-0732">Signal</keyword>
<keyword evidence="3" id="KW-1185">Reference proteome</keyword>
<sequence length="179" mass="19393">MKRVSTCLIVVSFLFVLTLPGFSQDADPGQKEKPEEDSKPLINIDELKERASGLSAGIILGEPSGLSIKATGNGSMAWDAALAWSFLSHNTGLYLHSDFIYHLNGFQMNNGAFFRPYVGGGGAVHFSSDFKIAVRIPIGIAFFFSNMPVEIFVEAAPGLLLFPETSNYVAAGIGIRYRL</sequence>
<dbReference type="eggNOG" id="ENOG5032WVJ">
    <property type="taxonomic scope" value="Bacteria"/>
</dbReference>
<protein>
    <recommendedName>
        <fullName evidence="4">Outer membrane protein beta-barrel domain-containing protein</fullName>
    </recommendedName>
</protein>
<evidence type="ECO:0000313" key="3">
    <source>
        <dbReference type="Proteomes" id="UP000002318"/>
    </source>
</evidence>